<organism evidence="2 3">
    <name type="scientific">Pleuronectes platessa</name>
    <name type="common">European plaice</name>
    <dbReference type="NCBI Taxonomy" id="8262"/>
    <lineage>
        <taxon>Eukaryota</taxon>
        <taxon>Metazoa</taxon>
        <taxon>Chordata</taxon>
        <taxon>Craniata</taxon>
        <taxon>Vertebrata</taxon>
        <taxon>Euteleostomi</taxon>
        <taxon>Actinopterygii</taxon>
        <taxon>Neopterygii</taxon>
        <taxon>Teleostei</taxon>
        <taxon>Neoteleostei</taxon>
        <taxon>Acanthomorphata</taxon>
        <taxon>Carangaria</taxon>
        <taxon>Pleuronectiformes</taxon>
        <taxon>Pleuronectoidei</taxon>
        <taxon>Pleuronectidae</taxon>
        <taxon>Pleuronectes</taxon>
    </lineage>
</organism>
<feature type="region of interest" description="Disordered" evidence="1">
    <location>
        <begin position="15"/>
        <end position="37"/>
    </location>
</feature>
<gene>
    <name evidence="2" type="ORF">PLEPLA_LOCUS30571</name>
</gene>
<feature type="region of interest" description="Disordered" evidence="1">
    <location>
        <begin position="80"/>
        <end position="106"/>
    </location>
</feature>
<keyword evidence="3" id="KW-1185">Reference proteome</keyword>
<protein>
    <submittedName>
        <fullName evidence="2">Uncharacterized protein</fullName>
    </submittedName>
</protein>
<sequence length="106" mass="11542">MTRYCSLLRRLLSGDSKGKEAGEEEGGAQSDGGTQEQIRGRKYTTVIKNLTWFVSAGLEAYIQRDGAQTWAQVVKDVNPVQTDSGSLKPAGLSGLGPRNRRIDVED</sequence>
<name>A0A9N7YY67_PLEPL</name>
<accession>A0A9N7YY67</accession>
<evidence type="ECO:0000313" key="3">
    <source>
        <dbReference type="Proteomes" id="UP001153269"/>
    </source>
</evidence>
<comment type="caution">
    <text evidence="2">The sequence shown here is derived from an EMBL/GenBank/DDBJ whole genome shotgun (WGS) entry which is preliminary data.</text>
</comment>
<reference evidence="2" key="1">
    <citation type="submission" date="2020-03" db="EMBL/GenBank/DDBJ databases">
        <authorList>
            <person name="Weist P."/>
        </authorList>
    </citation>
    <scope>NUCLEOTIDE SEQUENCE</scope>
</reference>
<evidence type="ECO:0000313" key="2">
    <source>
        <dbReference type="EMBL" id="CAB1442852.1"/>
    </source>
</evidence>
<evidence type="ECO:0000256" key="1">
    <source>
        <dbReference type="SAM" id="MobiDB-lite"/>
    </source>
</evidence>
<proteinExistence type="predicted"/>
<dbReference type="AlphaFoldDB" id="A0A9N7YY67"/>
<dbReference type="EMBL" id="CADEAL010002935">
    <property type="protein sequence ID" value="CAB1442852.1"/>
    <property type="molecule type" value="Genomic_DNA"/>
</dbReference>
<dbReference type="Proteomes" id="UP001153269">
    <property type="component" value="Unassembled WGS sequence"/>
</dbReference>